<dbReference type="EMBL" id="JAKNSF020000122">
    <property type="protein sequence ID" value="KAK7713783.1"/>
    <property type="molecule type" value="Genomic_DNA"/>
</dbReference>
<proteinExistence type="predicted"/>
<gene>
    <name evidence="1" type="ORF">SLS63_011945</name>
</gene>
<reference evidence="1 2" key="1">
    <citation type="submission" date="2024-02" db="EMBL/GenBank/DDBJ databases">
        <title>De novo assembly and annotation of 12 fungi associated with fruit tree decline syndrome in Ontario, Canada.</title>
        <authorList>
            <person name="Sulman M."/>
            <person name="Ellouze W."/>
            <person name="Ilyukhin E."/>
        </authorList>
    </citation>
    <scope>NUCLEOTIDE SEQUENCE [LARGE SCALE GENOMIC DNA]</scope>
    <source>
        <strain evidence="1 2">M169</strain>
    </source>
</reference>
<organism evidence="1 2">
    <name type="scientific">Diaporthe eres</name>
    <name type="common">Phomopsis oblonga</name>
    <dbReference type="NCBI Taxonomy" id="83184"/>
    <lineage>
        <taxon>Eukaryota</taxon>
        <taxon>Fungi</taxon>
        <taxon>Dikarya</taxon>
        <taxon>Ascomycota</taxon>
        <taxon>Pezizomycotina</taxon>
        <taxon>Sordariomycetes</taxon>
        <taxon>Sordariomycetidae</taxon>
        <taxon>Diaporthales</taxon>
        <taxon>Diaporthaceae</taxon>
        <taxon>Diaporthe</taxon>
        <taxon>Diaporthe eres species complex</taxon>
    </lineage>
</organism>
<accession>A0ABR1NSS3</accession>
<evidence type="ECO:0000313" key="2">
    <source>
        <dbReference type="Proteomes" id="UP001430848"/>
    </source>
</evidence>
<sequence>MATHSYYLDPSLGEGFQVLFERAQSFAARALERLGDPTDFQFAQVFELIFKTPITDAEPVRRSIEFEPAEGQDRAYELRPRSVLSHVRRDLRSFAYGWERARFRALSEVRIHGDGLGRWVEQEPGRYLDPVNYIVRDDCKEEMEHTFTESTATLSGELPEAPPLIPEYQHPRRVVVDFTEKARRKQIPWASVVEGKLNGLHIDDVGNDMLEITLIHEVMHCQTYRLLDFFDEEGKTCGWSMLMGLGKDESYICAESIAMLCLAAALADLEPADLPSGYRYTISSEGEIIPDQIIMSDCTPA</sequence>
<comment type="caution">
    <text evidence="1">The sequence shown here is derived from an EMBL/GenBank/DDBJ whole genome shotgun (WGS) entry which is preliminary data.</text>
</comment>
<name>A0ABR1NSS3_DIAER</name>
<keyword evidence="2" id="KW-1185">Reference proteome</keyword>
<evidence type="ECO:0000313" key="1">
    <source>
        <dbReference type="EMBL" id="KAK7713783.1"/>
    </source>
</evidence>
<protein>
    <submittedName>
        <fullName evidence="1">Uncharacterized protein</fullName>
    </submittedName>
</protein>
<dbReference type="Proteomes" id="UP001430848">
    <property type="component" value="Unassembled WGS sequence"/>
</dbReference>